<dbReference type="Proteomes" id="UP001179952">
    <property type="component" value="Unassembled WGS sequence"/>
</dbReference>
<proteinExistence type="predicted"/>
<evidence type="ECO:0000313" key="2">
    <source>
        <dbReference type="Proteomes" id="UP001179952"/>
    </source>
</evidence>
<reference evidence="1" key="2">
    <citation type="submission" date="2023-06" db="EMBL/GenBank/DDBJ databases">
        <authorList>
            <person name="Ma L."/>
            <person name="Liu K.-W."/>
            <person name="Li Z."/>
            <person name="Hsiao Y.-Y."/>
            <person name="Qi Y."/>
            <person name="Fu T."/>
            <person name="Tang G."/>
            <person name="Zhang D."/>
            <person name="Sun W.-H."/>
            <person name="Liu D.-K."/>
            <person name="Li Y."/>
            <person name="Chen G.-Z."/>
            <person name="Liu X.-D."/>
            <person name="Liao X.-Y."/>
            <person name="Jiang Y.-T."/>
            <person name="Yu X."/>
            <person name="Hao Y."/>
            <person name="Huang J."/>
            <person name="Zhao X.-W."/>
            <person name="Ke S."/>
            <person name="Chen Y.-Y."/>
            <person name="Wu W.-L."/>
            <person name="Hsu J.-L."/>
            <person name="Lin Y.-F."/>
            <person name="Huang M.-D."/>
            <person name="Li C.-Y."/>
            <person name="Huang L."/>
            <person name="Wang Z.-W."/>
            <person name="Zhao X."/>
            <person name="Zhong W.-Y."/>
            <person name="Peng D.-H."/>
            <person name="Ahmad S."/>
            <person name="Lan S."/>
            <person name="Zhang J.-S."/>
            <person name="Tsai W.-C."/>
            <person name="Van De Peer Y."/>
            <person name="Liu Z.-J."/>
        </authorList>
    </citation>
    <scope>NUCLEOTIDE SEQUENCE</scope>
    <source>
        <strain evidence="1">SCP</strain>
        <tissue evidence="1">Leaves</tissue>
    </source>
</reference>
<protein>
    <submittedName>
        <fullName evidence="1">Uncharacterized protein</fullName>
    </submittedName>
</protein>
<organism evidence="1 2">
    <name type="scientific">Acorus gramineus</name>
    <name type="common">Dwarf sweet flag</name>
    <dbReference type="NCBI Taxonomy" id="55184"/>
    <lineage>
        <taxon>Eukaryota</taxon>
        <taxon>Viridiplantae</taxon>
        <taxon>Streptophyta</taxon>
        <taxon>Embryophyta</taxon>
        <taxon>Tracheophyta</taxon>
        <taxon>Spermatophyta</taxon>
        <taxon>Magnoliopsida</taxon>
        <taxon>Liliopsida</taxon>
        <taxon>Acoraceae</taxon>
        <taxon>Acorus</taxon>
    </lineage>
</organism>
<comment type="caution">
    <text evidence="1">The sequence shown here is derived from an EMBL/GenBank/DDBJ whole genome shotgun (WGS) entry which is preliminary data.</text>
</comment>
<name>A0AAV9AEA4_ACOGR</name>
<gene>
    <name evidence="1" type="ORF">QJS04_geneDACA008994</name>
</gene>
<dbReference type="AlphaFoldDB" id="A0AAV9AEA4"/>
<keyword evidence="2" id="KW-1185">Reference proteome</keyword>
<sequence length="61" mass="7174">MTTRQALLDACAGGTRGRHTYVHMDRVRFACMDYISYYVRDNYIWFFNLNKAVCVCVCVRV</sequence>
<dbReference type="EMBL" id="JAUJYN010000010">
    <property type="protein sequence ID" value="KAK1262589.1"/>
    <property type="molecule type" value="Genomic_DNA"/>
</dbReference>
<accession>A0AAV9AEA4</accession>
<reference evidence="1" key="1">
    <citation type="journal article" date="2023" name="Nat. Commun.">
        <title>Diploid and tetraploid genomes of Acorus and the evolution of monocots.</title>
        <authorList>
            <person name="Ma L."/>
            <person name="Liu K.W."/>
            <person name="Li Z."/>
            <person name="Hsiao Y.Y."/>
            <person name="Qi Y."/>
            <person name="Fu T."/>
            <person name="Tang G.D."/>
            <person name="Zhang D."/>
            <person name="Sun W.H."/>
            <person name="Liu D.K."/>
            <person name="Li Y."/>
            <person name="Chen G.Z."/>
            <person name="Liu X.D."/>
            <person name="Liao X.Y."/>
            <person name="Jiang Y.T."/>
            <person name="Yu X."/>
            <person name="Hao Y."/>
            <person name="Huang J."/>
            <person name="Zhao X.W."/>
            <person name="Ke S."/>
            <person name="Chen Y.Y."/>
            <person name="Wu W.L."/>
            <person name="Hsu J.L."/>
            <person name="Lin Y.F."/>
            <person name="Huang M.D."/>
            <person name="Li C.Y."/>
            <person name="Huang L."/>
            <person name="Wang Z.W."/>
            <person name="Zhao X."/>
            <person name="Zhong W.Y."/>
            <person name="Peng D.H."/>
            <person name="Ahmad S."/>
            <person name="Lan S."/>
            <person name="Zhang J.S."/>
            <person name="Tsai W.C."/>
            <person name="Van de Peer Y."/>
            <person name="Liu Z.J."/>
        </authorList>
    </citation>
    <scope>NUCLEOTIDE SEQUENCE</scope>
    <source>
        <strain evidence="1">SCP</strain>
    </source>
</reference>
<evidence type="ECO:0000313" key="1">
    <source>
        <dbReference type="EMBL" id="KAK1262589.1"/>
    </source>
</evidence>